<dbReference type="Gene3D" id="1.10.10.60">
    <property type="entry name" value="Homeodomain-like"/>
    <property type="match status" value="1"/>
</dbReference>
<dbReference type="GO" id="GO:0000981">
    <property type="term" value="F:DNA-binding transcription factor activity, RNA polymerase II-specific"/>
    <property type="evidence" value="ECO:0007669"/>
    <property type="project" value="InterPro"/>
</dbReference>
<dbReference type="CDD" id="cd00086">
    <property type="entry name" value="homeodomain"/>
    <property type="match status" value="1"/>
</dbReference>
<dbReference type="Pfam" id="PF00046">
    <property type="entry name" value="Homeodomain"/>
    <property type="match status" value="1"/>
</dbReference>
<keyword evidence="10" id="KW-1185">Reference proteome</keyword>
<feature type="region of interest" description="Disordered" evidence="7">
    <location>
        <begin position="387"/>
        <end position="484"/>
    </location>
</feature>
<evidence type="ECO:0000313" key="9">
    <source>
        <dbReference type="EnsemblMetazoa" id="AMIN004031-PA"/>
    </source>
</evidence>
<evidence type="ECO:0000256" key="6">
    <source>
        <dbReference type="RuleBase" id="RU000682"/>
    </source>
</evidence>
<dbReference type="InterPro" id="IPR009057">
    <property type="entry name" value="Homeodomain-like_sf"/>
</dbReference>
<feature type="DNA-binding region" description="Homeobox" evidence="5">
    <location>
        <begin position="238"/>
        <end position="297"/>
    </location>
</feature>
<dbReference type="SMART" id="SM00389">
    <property type="entry name" value="HOX"/>
    <property type="match status" value="1"/>
</dbReference>
<feature type="compositionally biased region" description="Polar residues" evidence="7">
    <location>
        <begin position="72"/>
        <end position="82"/>
    </location>
</feature>
<dbReference type="SUPFAM" id="SSF46689">
    <property type="entry name" value="Homeodomain-like"/>
    <property type="match status" value="1"/>
</dbReference>
<keyword evidence="2 5" id="KW-0238">DNA-binding</keyword>
<feature type="region of interest" description="Disordered" evidence="7">
    <location>
        <begin position="139"/>
        <end position="161"/>
    </location>
</feature>
<dbReference type="PANTHER" id="PTHR24340:SF73">
    <property type="entry name" value="HOMEOBOX PROTEIN BAGPIPE-RELATED"/>
    <property type="match status" value="1"/>
</dbReference>
<dbReference type="EnsemblMetazoa" id="AMIN004031-RA">
    <property type="protein sequence ID" value="AMIN004031-PA"/>
    <property type="gene ID" value="AMIN004031"/>
</dbReference>
<sequence>MSLTASTAKSIVSTPFSINDILTRSRRVERHSSGESSGNEEDMKTYYHARHHHHSHYHPQHIRHQHQRRGGNAQQPSESPRSTVEEGLYGKLSLSYYNNNNNNNQSNENGATANSFSLNGLPPALRRGSLDCFMVTPETNGQEAASRQDSSAQIQDGDAGPTERRIADMLLEGSARGSGCYRLTKAAHHRSESPIDMRRLTENDSDCDSSSPYTSALGLHGTQQTPMLANEEMPSARKKRSRAAFSHAQVFELERRFAQQRYLSGPERSELAKNLRLTETQVKIWFQNRRYKTKRKQIQQHEAALLSATKRVPVQVLVREDGSYGPMLAAGQPHYATGLDPALLNVYRHQIQMAYGMPGIPPMPFSYFYPSKISTVPNGPIAPSVVLPTPSSSSSTSSVSCKPPATHHGTQLGPSGPLNFSTRCDSDSENVNSAGQRSRSPSELSGPGSDGTRPRSQMEVETSGHCSVLSSGGEEDECENVEID</sequence>
<dbReference type="GO" id="GO:0000978">
    <property type="term" value="F:RNA polymerase II cis-regulatory region sequence-specific DNA binding"/>
    <property type="evidence" value="ECO:0007669"/>
    <property type="project" value="TreeGrafter"/>
</dbReference>
<keyword evidence="4 5" id="KW-0539">Nucleus</keyword>
<dbReference type="InterPro" id="IPR017970">
    <property type="entry name" value="Homeobox_CS"/>
</dbReference>
<dbReference type="VEuPathDB" id="VectorBase:AMIN004031"/>
<proteinExistence type="predicted"/>
<evidence type="ECO:0000256" key="3">
    <source>
        <dbReference type="ARBA" id="ARBA00023155"/>
    </source>
</evidence>
<feature type="compositionally biased region" description="Acidic residues" evidence="7">
    <location>
        <begin position="473"/>
        <end position="484"/>
    </location>
</feature>
<dbReference type="PRINTS" id="PR00024">
    <property type="entry name" value="HOMEOBOX"/>
</dbReference>
<keyword evidence="3 5" id="KW-0371">Homeobox</keyword>
<feature type="compositionally biased region" description="Polar residues" evidence="7">
    <location>
        <begin position="408"/>
        <end position="443"/>
    </location>
</feature>
<evidence type="ECO:0000256" key="5">
    <source>
        <dbReference type="PROSITE-ProRule" id="PRU00108"/>
    </source>
</evidence>
<dbReference type="InterPro" id="IPR001356">
    <property type="entry name" value="HD"/>
</dbReference>
<dbReference type="PROSITE" id="PS50071">
    <property type="entry name" value="HOMEOBOX_2"/>
    <property type="match status" value="1"/>
</dbReference>
<evidence type="ECO:0000256" key="4">
    <source>
        <dbReference type="ARBA" id="ARBA00023242"/>
    </source>
</evidence>
<dbReference type="InterPro" id="IPR020479">
    <property type="entry name" value="HD_metazoa"/>
</dbReference>
<feature type="compositionally biased region" description="Polar residues" evidence="7">
    <location>
        <begin position="139"/>
        <end position="154"/>
    </location>
</feature>
<evidence type="ECO:0000259" key="8">
    <source>
        <dbReference type="PROSITE" id="PS50071"/>
    </source>
</evidence>
<evidence type="ECO:0000256" key="1">
    <source>
        <dbReference type="ARBA" id="ARBA00004123"/>
    </source>
</evidence>
<feature type="region of interest" description="Disordered" evidence="7">
    <location>
        <begin position="96"/>
        <end position="115"/>
    </location>
</feature>
<dbReference type="AlphaFoldDB" id="A0A182W122"/>
<dbReference type="GO" id="GO:0030154">
    <property type="term" value="P:cell differentiation"/>
    <property type="evidence" value="ECO:0007669"/>
    <property type="project" value="TreeGrafter"/>
</dbReference>
<dbReference type="GO" id="GO:0005634">
    <property type="term" value="C:nucleus"/>
    <property type="evidence" value="ECO:0007669"/>
    <property type="project" value="UniProtKB-SubCell"/>
</dbReference>
<dbReference type="PANTHER" id="PTHR24340">
    <property type="entry name" value="HOMEOBOX PROTEIN NKX"/>
    <property type="match status" value="1"/>
</dbReference>
<protein>
    <recommendedName>
        <fullName evidence="8">Homeobox domain-containing protein</fullName>
    </recommendedName>
</protein>
<feature type="domain" description="Homeobox" evidence="8">
    <location>
        <begin position="236"/>
        <end position="296"/>
    </location>
</feature>
<evidence type="ECO:0000256" key="2">
    <source>
        <dbReference type="ARBA" id="ARBA00023125"/>
    </source>
</evidence>
<reference evidence="10" key="1">
    <citation type="submission" date="2013-03" db="EMBL/GenBank/DDBJ databases">
        <title>The Genome Sequence of Anopheles minimus MINIMUS1.</title>
        <authorList>
            <consortium name="The Broad Institute Genomics Platform"/>
            <person name="Neafsey D.E."/>
            <person name="Walton C."/>
            <person name="Walker B."/>
            <person name="Young S.K."/>
            <person name="Zeng Q."/>
            <person name="Gargeya S."/>
            <person name="Fitzgerald M."/>
            <person name="Haas B."/>
            <person name="Abouelleil A."/>
            <person name="Allen A.W."/>
            <person name="Alvarado L."/>
            <person name="Arachchi H.M."/>
            <person name="Berlin A.M."/>
            <person name="Chapman S.B."/>
            <person name="Gainer-Dewar J."/>
            <person name="Goldberg J."/>
            <person name="Griggs A."/>
            <person name="Gujja S."/>
            <person name="Hansen M."/>
            <person name="Howarth C."/>
            <person name="Imamovic A."/>
            <person name="Ireland A."/>
            <person name="Larimer J."/>
            <person name="McCowan C."/>
            <person name="Murphy C."/>
            <person name="Pearson M."/>
            <person name="Poon T.W."/>
            <person name="Priest M."/>
            <person name="Roberts A."/>
            <person name="Saif S."/>
            <person name="Shea T."/>
            <person name="Sisk P."/>
            <person name="Sykes S."/>
            <person name="Wortman J."/>
            <person name="Nusbaum C."/>
            <person name="Birren B."/>
        </authorList>
    </citation>
    <scope>NUCLEOTIDE SEQUENCE [LARGE SCALE GENOMIC DNA]</scope>
    <source>
        <strain evidence="10">MINIMUS1</strain>
    </source>
</reference>
<name>A0A182W122_9DIPT</name>
<feature type="compositionally biased region" description="Basic residues" evidence="7">
    <location>
        <begin position="51"/>
        <end position="69"/>
    </location>
</feature>
<organism evidence="9 10">
    <name type="scientific">Anopheles minimus</name>
    <dbReference type="NCBI Taxonomy" id="112268"/>
    <lineage>
        <taxon>Eukaryota</taxon>
        <taxon>Metazoa</taxon>
        <taxon>Ecdysozoa</taxon>
        <taxon>Arthropoda</taxon>
        <taxon>Hexapoda</taxon>
        <taxon>Insecta</taxon>
        <taxon>Pterygota</taxon>
        <taxon>Neoptera</taxon>
        <taxon>Endopterygota</taxon>
        <taxon>Diptera</taxon>
        <taxon>Nematocera</taxon>
        <taxon>Culicoidea</taxon>
        <taxon>Culicidae</taxon>
        <taxon>Anophelinae</taxon>
        <taxon>Anopheles</taxon>
    </lineage>
</organism>
<feature type="compositionally biased region" description="Low complexity" evidence="7">
    <location>
        <begin position="96"/>
        <end position="110"/>
    </location>
</feature>
<evidence type="ECO:0000256" key="7">
    <source>
        <dbReference type="SAM" id="MobiDB-lite"/>
    </source>
</evidence>
<dbReference type="STRING" id="112268.A0A182W122"/>
<dbReference type="Proteomes" id="UP000075920">
    <property type="component" value="Unassembled WGS sequence"/>
</dbReference>
<feature type="compositionally biased region" description="Low complexity" evidence="7">
    <location>
        <begin position="387"/>
        <end position="400"/>
    </location>
</feature>
<comment type="subcellular location">
    <subcellularLocation>
        <location evidence="1 5 6">Nucleus</location>
    </subcellularLocation>
</comment>
<feature type="region of interest" description="Disordered" evidence="7">
    <location>
        <begin position="51"/>
        <end position="85"/>
    </location>
</feature>
<feature type="region of interest" description="Disordered" evidence="7">
    <location>
        <begin position="199"/>
        <end position="225"/>
    </location>
</feature>
<dbReference type="PROSITE" id="PS00027">
    <property type="entry name" value="HOMEOBOX_1"/>
    <property type="match status" value="1"/>
</dbReference>
<evidence type="ECO:0000313" key="10">
    <source>
        <dbReference type="Proteomes" id="UP000075920"/>
    </source>
</evidence>
<reference evidence="9" key="2">
    <citation type="submission" date="2020-05" db="UniProtKB">
        <authorList>
            <consortium name="EnsemblMetazoa"/>
        </authorList>
    </citation>
    <scope>IDENTIFICATION</scope>
    <source>
        <strain evidence="9">MINIMUS1</strain>
    </source>
</reference>
<accession>A0A182W122</accession>
<dbReference type="InterPro" id="IPR050394">
    <property type="entry name" value="Homeobox_NK-like"/>
</dbReference>